<organism evidence="2 3">
    <name type="scientific">Phtheirospermum japonicum</name>
    <dbReference type="NCBI Taxonomy" id="374723"/>
    <lineage>
        <taxon>Eukaryota</taxon>
        <taxon>Viridiplantae</taxon>
        <taxon>Streptophyta</taxon>
        <taxon>Embryophyta</taxon>
        <taxon>Tracheophyta</taxon>
        <taxon>Spermatophyta</taxon>
        <taxon>Magnoliopsida</taxon>
        <taxon>eudicotyledons</taxon>
        <taxon>Gunneridae</taxon>
        <taxon>Pentapetalae</taxon>
        <taxon>asterids</taxon>
        <taxon>lamiids</taxon>
        <taxon>Lamiales</taxon>
        <taxon>Orobanchaceae</taxon>
        <taxon>Orobanchaceae incertae sedis</taxon>
        <taxon>Phtheirospermum</taxon>
    </lineage>
</organism>
<evidence type="ECO:0000313" key="2">
    <source>
        <dbReference type="EMBL" id="GFQ02273.1"/>
    </source>
</evidence>
<dbReference type="Proteomes" id="UP000653305">
    <property type="component" value="Unassembled WGS sequence"/>
</dbReference>
<feature type="domain" description="Transposase MuDR plant" evidence="1">
    <location>
        <begin position="167"/>
        <end position="220"/>
    </location>
</feature>
<protein>
    <recommendedName>
        <fullName evidence="1">Transposase MuDR plant domain-containing protein</fullName>
    </recommendedName>
</protein>
<dbReference type="AlphaFoldDB" id="A0A830CVK2"/>
<comment type="caution">
    <text evidence="2">The sequence shown here is derived from an EMBL/GenBank/DDBJ whole genome shotgun (WGS) entry which is preliminary data.</text>
</comment>
<accession>A0A830CVK2</accession>
<reference evidence="2" key="1">
    <citation type="submission" date="2020-07" db="EMBL/GenBank/DDBJ databases">
        <title>Ethylene signaling mediates host invasion by parasitic plants.</title>
        <authorList>
            <person name="Yoshida S."/>
        </authorList>
    </citation>
    <scope>NUCLEOTIDE SEQUENCE</scope>
    <source>
        <strain evidence="2">Okayama</strain>
    </source>
</reference>
<evidence type="ECO:0000313" key="3">
    <source>
        <dbReference type="Proteomes" id="UP000653305"/>
    </source>
</evidence>
<gene>
    <name evidence="2" type="ORF">PHJA_002371300</name>
</gene>
<name>A0A830CVK2_9LAMI</name>
<evidence type="ECO:0000259" key="1">
    <source>
        <dbReference type="Pfam" id="PF03108"/>
    </source>
</evidence>
<sequence length="260" mass="30563">MDQHGDRPVEGLVYILNDQKFIFRPYRSKRYSLHKNMTLSKIVDKAYELTQVDRNNYDIEMMMWKKKKKAEQKIEKKEDNEMISKMKPKESHNSNTHVNSEPLFFSKAGSKLATIPELTTFEPPIVQQLVTYHDPSINLNSLPLPGRVRNKSTTSDIACNSILVDDDLKLNQIFDSREELVRKIRIVSIKKNREIKTKKVDSRRFIGVCVDKNCKWRIFAKLFPFGGLWTVKRYYNIHTCSIEYMNHRHQDATAKLLLNL</sequence>
<dbReference type="OrthoDB" id="1628660at2759"/>
<proteinExistence type="predicted"/>
<dbReference type="InterPro" id="IPR004332">
    <property type="entry name" value="Transposase_MuDR"/>
</dbReference>
<dbReference type="Pfam" id="PF03108">
    <property type="entry name" value="DBD_Tnp_Mut"/>
    <property type="match status" value="1"/>
</dbReference>
<dbReference type="EMBL" id="BMAC01000737">
    <property type="protein sequence ID" value="GFQ02273.1"/>
    <property type="molecule type" value="Genomic_DNA"/>
</dbReference>
<keyword evidence="3" id="KW-1185">Reference proteome</keyword>